<accession>A0A9W6T1I9</accession>
<dbReference type="Proteomes" id="UP001165120">
    <property type="component" value="Unassembled WGS sequence"/>
</dbReference>
<protein>
    <submittedName>
        <fullName evidence="1">Unnamed protein product</fullName>
    </submittedName>
</protein>
<sequence length="132" mass="15206">MFNGITIEYFGPAKEFTDNVSKDEIEFAELEKYSKHKGNDNDNGANDAINIVTLFKILNDKYDFKFIEFIIINCGIVLNCEYLELDRDLILDLFIKFKDNFNLIESQLVQQLFEIKLQNGDEIVIVPPVSSG</sequence>
<evidence type="ECO:0000313" key="1">
    <source>
        <dbReference type="EMBL" id="GME69317.1"/>
    </source>
</evidence>
<dbReference type="Gene3D" id="3.10.20.30">
    <property type="match status" value="1"/>
</dbReference>
<gene>
    <name evidence="1" type="ORF">Cboi02_000222600</name>
</gene>
<name>A0A9W6T1I9_CANBO</name>
<keyword evidence="2" id="KW-1185">Reference proteome</keyword>
<reference evidence="1" key="1">
    <citation type="submission" date="2023-04" db="EMBL/GenBank/DDBJ databases">
        <title>Candida boidinii NBRC 10035.</title>
        <authorList>
            <person name="Ichikawa N."/>
            <person name="Sato H."/>
            <person name="Tonouchi N."/>
        </authorList>
    </citation>
    <scope>NUCLEOTIDE SEQUENCE</scope>
    <source>
        <strain evidence="1">NBRC 10035</strain>
    </source>
</reference>
<dbReference type="EMBL" id="BSXN01000640">
    <property type="protein sequence ID" value="GME69317.1"/>
    <property type="molecule type" value="Genomic_DNA"/>
</dbReference>
<proteinExistence type="predicted"/>
<comment type="caution">
    <text evidence="1">The sequence shown here is derived from an EMBL/GenBank/DDBJ whole genome shotgun (WGS) entry which is preliminary data.</text>
</comment>
<dbReference type="InterPro" id="IPR012675">
    <property type="entry name" value="Beta-grasp_dom_sf"/>
</dbReference>
<evidence type="ECO:0000313" key="2">
    <source>
        <dbReference type="Proteomes" id="UP001165120"/>
    </source>
</evidence>
<organism evidence="1 2">
    <name type="scientific">Candida boidinii</name>
    <name type="common">Yeast</name>
    <dbReference type="NCBI Taxonomy" id="5477"/>
    <lineage>
        <taxon>Eukaryota</taxon>
        <taxon>Fungi</taxon>
        <taxon>Dikarya</taxon>
        <taxon>Ascomycota</taxon>
        <taxon>Saccharomycotina</taxon>
        <taxon>Pichiomycetes</taxon>
        <taxon>Pichiales</taxon>
        <taxon>Pichiaceae</taxon>
        <taxon>Ogataea</taxon>
        <taxon>Ogataea/Candida clade</taxon>
    </lineage>
</organism>
<dbReference type="AlphaFoldDB" id="A0A9W6T1I9"/>